<evidence type="ECO:0000256" key="3">
    <source>
        <dbReference type="ARBA" id="ARBA00022801"/>
    </source>
</evidence>
<dbReference type="STRING" id="9986.ENSOCUP00000019557"/>
<dbReference type="FunCoup" id="G1TRA2">
    <property type="interactions" value="22"/>
</dbReference>
<dbReference type="InParanoid" id="G1TRA2"/>
<dbReference type="InterPro" id="IPR009003">
    <property type="entry name" value="Peptidase_S1_PA"/>
</dbReference>
<dbReference type="Gene3D" id="2.40.10.10">
    <property type="entry name" value="Trypsin-like serine proteases"/>
    <property type="match status" value="2"/>
</dbReference>
<dbReference type="HOGENOM" id="CLU_006842_0_4_1"/>
<organism evidence="9 10">
    <name type="scientific">Oryctolagus cuniculus</name>
    <name type="common">Rabbit</name>
    <dbReference type="NCBI Taxonomy" id="9986"/>
    <lineage>
        <taxon>Eukaryota</taxon>
        <taxon>Metazoa</taxon>
        <taxon>Chordata</taxon>
        <taxon>Craniata</taxon>
        <taxon>Vertebrata</taxon>
        <taxon>Euteleostomi</taxon>
        <taxon>Mammalia</taxon>
        <taxon>Eutheria</taxon>
        <taxon>Euarchontoglires</taxon>
        <taxon>Glires</taxon>
        <taxon>Lagomorpha</taxon>
        <taxon>Leporidae</taxon>
        <taxon>Oryctolagus</taxon>
    </lineage>
</organism>
<dbReference type="PRINTS" id="PR00722">
    <property type="entry name" value="CHYMOTRYPSIN"/>
</dbReference>
<dbReference type="SUPFAM" id="SSF50494">
    <property type="entry name" value="Trypsin-like serine proteases"/>
    <property type="match status" value="1"/>
</dbReference>
<dbReference type="InterPro" id="IPR018114">
    <property type="entry name" value="TRYPSIN_HIS"/>
</dbReference>
<evidence type="ECO:0000256" key="4">
    <source>
        <dbReference type="ARBA" id="ARBA00023157"/>
    </source>
</evidence>
<keyword evidence="6" id="KW-0720">Serine protease</keyword>
<dbReference type="PANTHER" id="PTHR24253">
    <property type="entry name" value="TRANSMEMBRANE PROTEASE SERINE"/>
    <property type="match status" value="1"/>
</dbReference>
<reference evidence="9 10" key="1">
    <citation type="journal article" date="2011" name="Nature">
        <title>A high-resolution map of human evolutionary constraint using 29 mammals.</title>
        <authorList>
            <person name="Lindblad-Toh K."/>
            <person name="Garber M."/>
            <person name="Zuk O."/>
            <person name="Lin M.F."/>
            <person name="Parker B.J."/>
            <person name="Washietl S."/>
            <person name="Kheradpour P."/>
            <person name="Ernst J."/>
            <person name="Jordan G."/>
            <person name="Mauceli E."/>
            <person name="Ward L.D."/>
            <person name="Lowe C.B."/>
            <person name="Holloway A.K."/>
            <person name="Clamp M."/>
            <person name="Gnerre S."/>
            <person name="Alfoldi J."/>
            <person name="Beal K."/>
            <person name="Chang J."/>
            <person name="Clawson H."/>
            <person name="Cuff J."/>
            <person name="Di Palma F."/>
            <person name="Fitzgerald S."/>
            <person name="Flicek P."/>
            <person name="Guttman M."/>
            <person name="Hubisz M.J."/>
            <person name="Jaffe D.B."/>
            <person name="Jungreis I."/>
            <person name="Kent W.J."/>
            <person name="Kostka D."/>
            <person name="Lara M."/>
            <person name="Martins A.L."/>
            <person name="Massingham T."/>
            <person name="Moltke I."/>
            <person name="Raney B.J."/>
            <person name="Rasmussen M.D."/>
            <person name="Robinson J."/>
            <person name="Stark A."/>
            <person name="Vilella A.J."/>
            <person name="Wen J."/>
            <person name="Xie X."/>
            <person name="Zody M.C."/>
            <person name="Baldwin J."/>
            <person name="Bloom T."/>
            <person name="Chin C.W."/>
            <person name="Heiman D."/>
            <person name="Nicol R."/>
            <person name="Nusbaum C."/>
            <person name="Young S."/>
            <person name="Wilkinson J."/>
            <person name="Worley K.C."/>
            <person name="Kovar C.L."/>
            <person name="Muzny D.M."/>
            <person name="Gibbs R.A."/>
            <person name="Cree A."/>
            <person name="Dihn H.H."/>
            <person name="Fowler G."/>
            <person name="Jhangiani S."/>
            <person name="Joshi V."/>
            <person name="Lee S."/>
            <person name="Lewis L.R."/>
            <person name="Nazareth L.V."/>
            <person name="Okwuonu G."/>
            <person name="Santibanez J."/>
            <person name="Warren W.C."/>
            <person name="Mardis E.R."/>
            <person name="Weinstock G.M."/>
            <person name="Wilson R.K."/>
            <person name="Delehaunty K."/>
            <person name="Dooling D."/>
            <person name="Fronik C."/>
            <person name="Fulton L."/>
            <person name="Fulton B."/>
            <person name="Graves T."/>
            <person name="Minx P."/>
            <person name="Sodergren E."/>
            <person name="Birney E."/>
            <person name="Margulies E.H."/>
            <person name="Herrero J."/>
            <person name="Green E.D."/>
            <person name="Haussler D."/>
            <person name="Siepel A."/>
            <person name="Goldman N."/>
            <person name="Pollard K.S."/>
            <person name="Pedersen J.S."/>
            <person name="Lander E.S."/>
            <person name="Kellis M."/>
        </authorList>
    </citation>
    <scope>NUCLEOTIDE SEQUENCE [LARGE SCALE GENOMIC DNA]</scope>
    <source>
        <strain evidence="9 10">Thorbecke inbred</strain>
    </source>
</reference>
<evidence type="ECO:0000259" key="8">
    <source>
        <dbReference type="PROSITE" id="PS50240"/>
    </source>
</evidence>
<dbReference type="Proteomes" id="UP000001811">
    <property type="component" value="Chromosome 9"/>
</dbReference>
<evidence type="ECO:0000313" key="9">
    <source>
        <dbReference type="Ensembl" id="ENSOCUP00000019557.2"/>
    </source>
</evidence>
<evidence type="ECO:0000256" key="6">
    <source>
        <dbReference type="RuleBase" id="RU363034"/>
    </source>
</evidence>
<dbReference type="GeneTree" id="ENSGT00940000162829"/>
<feature type="domain" description="Peptidase S1" evidence="8">
    <location>
        <begin position="141"/>
        <end position="377"/>
    </location>
</feature>
<dbReference type="PaxDb" id="9986-ENSOCUP00000019557"/>
<dbReference type="Ensembl" id="ENSOCUT00000026671.2">
    <property type="protein sequence ID" value="ENSOCUP00000019557.2"/>
    <property type="gene ID" value="ENSOCUG00000026624.2"/>
</dbReference>
<reference evidence="9" key="3">
    <citation type="submission" date="2025-09" db="UniProtKB">
        <authorList>
            <consortium name="Ensembl"/>
        </authorList>
    </citation>
    <scope>IDENTIFICATION</scope>
    <source>
        <strain evidence="9">Thorbecke</strain>
    </source>
</reference>
<keyword evidence="2" id="KW-0732">Signal</keyword>
<dbReference type="PANTHER" id="PTHR24253:SF159">
    <property type="entry name" value="SERINE PROTEASE 42"/>
    <property type="match status" value="1"/>
</dbReference>
<dbReference type="AlphaFoldDB" id="G1TRA2"/>
<evidence type="ECO:0000256" key="5">
    <source>
        <dbReference type="ARBA" id="ARBA00023180"/>
    </source>
</evidence>
<keyword evidence="5" id="KW-0325">Glycoprotein</keyword>
<keyword evidence="3 6" id="KW-0378">Hydrolase</keyword>
<dbReference type="SMR" id="G1TRA2"/>
<feature type="region of interest" description="Disordered" evidence="7">
    <location>
        <begin position="47"/>
        <end position="68"/>
    </location>
</feature>
<dbReference type="FunFam" id="2.40.10.10:FF:000039">
    <property type="entry name" value="Brain-specific serine protease 4"/>
    <property type="match status" value="1"/>
</dbReference>
<dbReference type="PROSITE" id="PS00135">
    <property type="entry name" value="TRYPSIN_SER"/>
    <property type="match status" value="1"/>
</dbReference>
<dbReference type="PROSITE" id="PS50240">
    <property type="entry name" value="TRYPSIN_DOM"/>
    <property type="match status" value="1"/>
</dbReference>
<dbReference type="InterPro" id="IPR001314">
    <property type="entry name" value="Peptidase_S1A"/>
</dbReference>
<dbReference type="GO" id="GO:0004252">
    <property type="term" value="F:serine-type endopeptidase activity"/>
    <property type="evidence" value="ECO:0007669"/>
    <property type="project" value="InterPro"/>
</dbReference>
<proteinExistence type="predicted"/>
<keyword evidence="4" id="KW-1015">Disulfide bond</keyword>
<dbReference type="InterPro" id="IPR001254">
    <property type="entry name" value="Trypsin_dom"/>
</dbReference>
<dbReference type="InterPro" id="IPR033116">
    <property type="entry name" value="TRYPSIN_SER"/>
</dbReference>
<dbReference type="Pfam" id="PF00089">
    <property type="entry name" value="Trypsin"/>
    <property type="match status" value="1"/>
</dbReference>
<name>G1TRA2_RABIT</name>
<evidence type="ECO:0000256" key="1">
    <source>
        <dbReference type="ARBA" id="ARBA00022670"/>
    </source>
</evidence>
<protein>
    <recommendedName>
        <fullName evidence="8">Peptidase S1 domain-containing protein</fullName>
    </recommendedName>
</protein>
<evidence type="ECO:0000256" key="7">
    <source>
        <dbReference type="SAM" id="MobiDB-lite"/>
    </source>
</evidence>
<evidence type="ECO:0000313" key="10">
    <source>
        <dbReference type="Proteomes" id="UP000001811"/>
    </source>
</evidence>
<evidence type="ECO:0000256" key="2">
    <source>
        <dbReference type="ARBA" id="ARBA00022729"/>
    </source>
</evidence>
<sequence length="404" mass="43275">MGSPIFLLGCSSAGVGYQAKEESGVTVPSPEHLGPPKSLRILEVTAAPGSPAPAGPAGPRVRSAPTGRQDLEQAGTSLPEELFPRGTAWGQVCGAGLERWELPEGNLLCPGRRWRGGGGGFTSSALSLPSQSACGNRTMKIVGGSPAPERRWPWQVSLRIGYSHFCGGSLITSRWVLSAAHCILRYADYMVQLGDRMLDGSSEQALMVPVQKIIIHKDFEAASLTHDLALLRLAYSVNFSSYIQPVCLPGKSLTVKAGMLCWVTGWGQLSENGSSQMAVELQESQLRIIHFNQCNGMLQNKLSTSTNLVKMGSICGYSAQGKDACQGDSGGPLVCEYNETWIQVGVVSWGIGCGRQGYPGVYTEVGYHRDWIFRHLSLATCLDSATFLILSLCLVLSLHILGTS</sequence>
<dbReference type="PROSITE" id="PS00134">
    <property type="entry name" value="TRYPSIN_HIS"/>
    <property type="match status" value="1"/>
</dbReference>
<dbReference type="CDD" id="cd00190">
    <property type="entry name" value="Tryp_SPc"/>
    <property type="match status" value="1"/>
</dbReference>
<dbReference type="EMBL" id="AAGW02044015">
    <property type="status" value="NOT_ANNOTATED_CDS"/>
    <property type="molecule type" value="Genomic_DNA"/>
</dbReference>
<dbReference type="SMART" id="SM00020">
    <property type="entry name" value="Tryp_SPc"/>
    <property type="match status" value="1"/>
</dbReference>
<dbReference type="eggNOG" id="KOG3627">
    <property type="taxonomic scope" value="Eukaryota"/>
</dbReference>
<accession>G1TRA2</accession>
<reference evidence="9" key="2">
    <citation type="submission" date="2025-08" db="UniProtKB">
        <authorList>
            <consortium name="Ensembl"/>
        </authorList>
    </citation>
    <scope>IDENTIFICATION</scope>
    <source>
        <strain evidence="9">Thorbecke</strain>
    </source>
</reference>
<keyword evidence="1 6" id="KW-0645">Protease</keyword>
<dbReference type="GO" id="GO:0006508">
    <property type="term" value="P:proteolysis"/>
    <property type="evidence" value="ECO:0007669"/>
    <property type="project" value="UniProtKB-KW"/>
</dbReference>
<dbReference type="InterPro" id="IPR043504">
    <property type="entry name" value="Peptidase_S1_PA_chymotrypsin"/>
</dbReference>
<dbReference type="Bgee" id="ENSOCUG00000026624">
    <property type="expression patterns" value="Expressed in testis and 2 other cell types or tissues"/>
</dbReference>
<keyword evidence="10" id="KW-1185">Reference proteome</keyword>